<evidence type="ECO:0000313" key="3">
    <source>
        <dbReference type="EMBL" id="MBC2836839.1"/>
    </source>
</evidence>
<dbReference type="PANTHER" id="PTHR40254:SF1">
    <property type="entry name" value="BLR0577 PROTEIN"/>
    <property type="match status" value="1"/>
</dbReference>
<dbReference type="SUPFAM" id="SSF51905">
    <property type="entry name" value="FAD/NAD(P)-binding domain"/>
    <property type="match status" value="1"/>
</dbReference>
<feature type="domain" description="FAD-dependent urate hydroxylase HpyO/Asp monooxygenase CreE-like FAD/NAD(P)-binding" evidence="2">
    <location>
        <begin position="17"/>
        <end position="169"/>
    </location>
</feature>
<sequence length="481" mass="50345">MSLSNSAARSSAQRTVAILGGGLSGAAVAWHLARSNAGGALKIVVVEPRDELGAGLAYGTADPAHRLNVPQSKMALDPDDPEDFQRWLASPAAPALAAGSQLADGRVFAQREAFGAYVAARLAPQLAAHRISHIRARAVSAQRTGQTHRIGLDDGSSLEADILVLALSHPAPALPAEYAAIGQDPRLVADAFAPDALDAVEPSARVLVLGSGLTAADVVASLHARRHSGPILLSSRHGRLSQGHGPTQAETAADYSADPCRTALGLLRRVRRDLAADAARGLTWHALFDRLRAQGPIIWAALPLAERRRFLRHLRGLWDVHRFRIAPQTATVLAQLTASGQLSQLAGRALSVTRKPDAIEITLQRRHGRDAVTLSVDHVVLATGPAHARVTETNPLLRQMASAGTIRADALRLGLATAATGEAIGPDGQPDPTVFVAGPLARGTIGELMGVPEVTGWAKTLATRIARTLSPLATASGEKVA</sequence>
<dbReference type="Pfam" id="PF13454">
    <property type="entry name" value="NAD_binding_9"/>
    <property type="match status" value="1"/>
</dbReference>
<dbReference type="InterPro" id="IPR052189">
    <property type="entry name" value="L-asp_N-monooxygenase_NS-form"/>
</dbReference>
<name>A0A842IB81_9RHOB</name>
<dbReference type="Proteomes" id="UP000555411">
    <property type="component" value="Unassembled WGS sequence"/>
</dbReference>
<comment type="caution">
    <text evidence="3">The sequence shown here is derived from an EMBL/GenBank/DDBJ whole genome shotgun (WGS) entry which is preliminary data.</text>
</comment>
<gene>
    <name evidence="3" type="ORF">H7F16_15075</name>
</gene>
<evidence type="ECO:0000259" key="2">
    <source>
        <dbReference type="Pfam" id="PF13454"/>
    </source>
</evidence>
<keyword evidence="4" id="KW-1185">Reference proteome</keyword>
<evidence type="ECO:0000313" key="4">
    <source>
        <dbReference type="Proteomes" id="UP000555411"/>
    </source>
</evidence>
<evidence type="ECO:0000256" key="1">
    <source>
        <dbReference type="SAM" id="MobiDB-lite"/>
    </source>
</evidence>
<feature type="region of interest" description="Disordered" evidence="1">
    <location>
        <begin position="233"/>
        <end position="253"/>
    </location>
</feature>
<proteinExistence type="predicted"/>
<dbReference type="AlphaFoldDB" id="A0A842IB81"/>
<dbReference type="InterPro" id="IPR038732">
    <property type="entry name" value="HpyO/CreE_NAD-binding"/>
</dbReference>
<accession>A0A842IB81</accession>
<dbReference type="PANTHER" id="PTHR40254">
    <property type="entry name" value="BLR0577 PROTEIN"/>
    <property type="match status" value="1"/>
</dbReference>
<dbReference type="EMBL" id="JACLQD010000004">
    <property type="protein sequence ID" value="MBC2836839.1"/>
    <property type="molecule type" value="Genomic_DNA"/>
</dbReference>
<reference evidence="3 4" key="1">
    <citation type="journal article" date="2017" name="Int. J. Syst. Evol. Microbiol.">
        <title>Gemmobacter straminiformis sp. nov., isolated from an artificial fountain.</title>
        <authorList>
            <person name="Kang J.Y."/>
            <person name="Kim M.J."/>
            <person name="Chun J."/>
            <person name="Son K.P."/>
            <person name="Jahng K.Y."/>
        </authorList>
    </citation>
    <scope>NUCLEOTIDE SEQUENCE [LARGE SCALE GENOMIC DNA]</scope>
    <source>
        <strain evidence="3 4">CAM-8</strain>
    </source>
</reference>
<dbReference type="InterPro" id="IPR036188">
    <property type="entry name" value="FAD/NAD-bd_sf"/>
</dbReference>
<organism evidence="3 4">
    <name type="scientific">Paragemmobacter straminiformis</name>
    <dbReference type="NCBI Taxonomy" id="2045119"/>
    <lineage>
        <taxon>Bacteria</taxon>
        <taxon>Pseudomonadati</taxon>
        <taxon>Pseudomonadota</taxon>
        <taxon>Alphaproteobacteria</taxon>
        <taxon>Rhodobacterales</taxon>
        <taxon>Paracoccaceae</taxon>
        <taxon>Paragemmobacter</taxon>
    </lineage>
</organism>
<dbReference type="RefSeq" id="WP_185798444.1">
    <property type="nucleotide sequence ID" value="NZ_JACLQD010000004.1"/>
</dbReference>
<dbReference type="Gene3D" id="3.50.50.60">
    <property type="entry name" value="FAD/NAD(P)-binding domain"/>
    <property type="match status" value="2"/>
</dbReference>
<protein>
    <submittedName>
        <fullName evidence="3">FAD/NAD(P)-binding protein</fullName>
    </submittedName>
</protein>